<protein>
    <submittedName>
        <fullName evidence="1">Uncharacterized protein</fullName>
    </submittedName>
</protein>
<reference evidence="1" key="1">
    <citation type="journal article" date="2013" name="J. Plant Res.">
        <title>Effect of fungi and light on seed germination of three Opuntia species from semiarid lands of central Mexico.</title>
        <authorList>
            <person name="Delgado-Sanchez P."/>
            <person name="Jimenez-Bremont J.F."/>
            <person name="Guerrero-Gonzalez Mde L."/>
            <person name="Flores J."/>
        </authorList>
    </citation>
    <scope>NUCLEOTIDE SEQUENCE</scope>
    <source>
        <tissue evidence="1">Cladode</tissue>
    </source>
</reference>
<sequence length="109" mass="12436">MIKNKSNYNSLPQRSECKFPGRLYINFSCDQLTAEHLKGANRQSCEKANLSFEKSALYGVNACGVDHRPFFVKFHDNIKNFHSGYTHSDWTCPAKVEARMSSGLDLHCF</sequence>
<organism evidence="1">
    <name type="scientific">Opuntia streptacantha</name>
    <name type="common">Prickly pear cactus</name>
    <name type="synonym">Opuntia cardona</name>
    <dbReference type="NCBI Taxonomy" id="393608"/>
    <lineage>
        <taxon>Eukaryota</taxon>
        <taxon>Viridiplantae</taxon>
        <taxon>Streptophyta</taxon>
        <taxon>Embryophyta</taxon>
        <taxon>Tracheophyta</taxon>
        <taxon>Spermatophyta</taxon>
        <taxon>Magnoliopsida</taxon>
        <taxon>eudicotyledons</taxon>
        <taxon>Gunneridae</taxon>
        <taxon>Pentapetalae</taxon>
        <taxon>Caryophyllales</taxon>
        <taxon>Cactineae</taxon>
        <taxon>Cactaceae</taxon>
        <taxon>Opuntioideae</taxon>
        <taxon>Opuntia</taxon>
    </lineage>
</organism>
<proteinExistence type="predicted"/>
<evidence type="ECO:0000313" key="1">
    <source>
        <dbReference type="EMBL" id="MBA4623714.1"/>
    </source>
</evidence>
<accession>A0A7C8YPX5</accession>
<dbReference type="AlphaFoldDB" id="A0A7C8YPX5"/>
<dbReference type="EMBL" id="GISG01044358">
    <property type="protein sequence ID" value="MBA4623714.1"/>
    <property type="molecule type" value="Transcribed_RNA"/>
</dbReference>
<name>A0A7C8YPX5_OPUST</name>
<reference evidence="1" key="2">
    <citation type="submission" date="2020-07" db="EMBL/GenBank/DDBJ databases">
        <authorList>
            <person name="Vera ALvarez R."/>
            <person name="Arias-Moreno D.M."/>
            <person name="Jimenez-Jacinto V."/>
            <person name="Jimenez-Bremont J.F."/>
            <person name="Swaminathan K."/>
            <person name="Moose S.P."/>
            <person name="Guerrero-Gonzalez M.L."/>
            <person name="Marino-Ramirez L."/>
            <person name="Landsman D."/>
            <person name="Rodriguez-Kessler M."/>
            <person name="Delgado-Sanchez P."/>
        </authorList>
    </citation>
    <scope>NUCLEOTIDE SEQUENCE</scope>
    <source>
        <tissue evidence="1">Cladode</tissue>
    </source>
</reference>